<name>A0ABQ6FPY5_9CHLR</name>
<keyword evidence="3" id="KW-1185">Reference proteome</keyword>
<keyword evidence="1" id="KW-1133">Transmembrane helix</keyword>
<feature type="transmembrane region" description="Helical" evidence="1">
    <location>
        <begin position="70"/>
        <end position="88"/>
    </location>
</feature>
<dbReference type="EMBL" id="BSRI01000001">
    <property type="protein sequence ID" value="GLV55357.1"/>
    <property type="molecule type" value="Genomic_DNA"/>
</dbReference>
<reference evidence="2 3" key="1">
    <citation type="submission" date="2023-02" db="EMBL/GenBank/DDBJ databases">
        <title>Dictyobacter halimunensis sp. nov., a new member of the class Ktedonobacteria from forest soil in a geothermal area.</title>
        <authorList>
            <person name="Rachmania M.K."/>
            <person name="Ningsih F."/>
            <person name="Sakai Y."/>
            <person name="Yabe S."/>
            <person name="Yokota A."/>
            <person name="Sjamsuridzal W."/>
        </authorList>
    </citation>
    <scope>NUCLEOTIDE SEQUENCE [LARGE SCALE GENOMIC DNA]</scope>
    <source>
        <strain evidence="2 3">S3.2.2.5</strain>
    </source>
</reference>
<dbReference type="Proteomes" id="UP001344906">
    <property type="component" value="Unassembled WGS sequence"/>
</dbReference>
<evidence type="ECO:0008006" key="4">
    <source>
        <dbReference type="Google" id="ProtNLM"/>
    </source>
</evidence>
<evidence type="ECO:0000256" key="1">
    <source>
        <dbReference type="SAM" id="Phobius"/>
    </source>
</evidence>
<keyword evidence="1" id="KW-0472">Membrane</keyword>
<keyword evidence="1" id="KW-0812">Transmembrane</keyword>
<comment type="caution">
    <text evidence="2">The sequence shown here is derived from an EMBL/GenBank/DDBJ whole genome shotgun (WGS) entry which is preliminary data.</text>
</comment>
<protein>
    <recommendedName>
        <fullName evidence="4">SMODS and SLOG-associating 2TM effector domain-containing protein</fullName>
    </recommendedName>
</protein>
<gene>
    <name evidence="2" type="ORF">KDH_22040</name>
</gene>
<organism evidence="2 3">
    <name type="scientific">Dictyobacter halimunensis</name>
    <dbReference type="NCBI Taxonomy" id="3026934"/>
    <lineage>
        <taxon>Bacteria</taxon>
        <taxon>Bacillati</taxon>
        <taxon>Chloroflexota</taxon>
        <taxon>Ktedonobacteria</taxon>
        <taxon>Ktedonobacterales</taxon>
        <taxon>Dictyobacteraceae</taxon>
        <taxon>Dictyobacter</taxon>
    </lineage>
</organism>
<evidence type="ECO:0000313" key="3">
    <source>
        <dbReference type="Proteomes" id="UP001344906"/>
    </source>
</evidence>
<sequence>MSSVFREDTMVLLSAQPIRANPLITTFKSQFRFNLIVAILFFVLTFAFLLAVCIYVHFDQAKMPQLIRNELYILFPVLVMVLNSVRGFRQWRYWQRIESLRVAVANGDLASTAAEQPDANATALPLPYKMKLSYNWDSI</sequence>
<proteinExistence type="predicted"/>
<accession>A0ABQ6FPY5</accession>
<feature type="transmembrane region" description="Helical" evidence="1">
    <location>
        <begin position="33"/>
        <end position="58"/>
    </location>
</feature>
<evidence type="ECO:0000313" key="2">
    <source>
        <dbReference type="EMBL" id="GLV55357.1"/>
    </source>
</evidence>